<organism evidence="1 2">
    <name type="scientific">Candidatus Blackburnbacteria bacterium RIFCSPLOWO2_01_FULL_41_27</name>
    <dbReference type="NCBI Taxonomy" id="1797520"/>
    <lineage>
        <taxon>Bacteria</taxon>
        <taxon>Candidatus Blackburniibacteriota</taxon>
    </lineage>
</organism>
<reference evidence="1 2" key="1">
    <citation type="journal article" date="2016" name="Nat. Commun.">
        <title>Thousands of microbial genomes shed light on interconnected biogeochemical processes in an aquifer system.</title>
        <authorList>
            <person name="Anantharaman K."/>
            <person name="Brown C.T."/>
            <person name="Hug L.A."/>
            <person name="Sharon I."/>
            <person name="Castelle C.J."/>
            <person name="Probst A.J."/>
            <person name="Thomas B.C."/>
            <person name="Singh A."/>
            <person name="Wilkins M.J."/>
            <person name="Karaoz U."/>
            <person name="Brodie E.L."/>
            <person name="Williams K.H."/>
            <person name="Hubbard S.S."/>
            <person name="Banfield J.F."/>
        </authorList>
    </citation>
    <scope>NUCLEOTIDE SEQUENCE [LARGE SCALE GENOMIC DNA]</scope>
</reference>
<sequence>MHNYTRKIENKQQLIEGKLGAKLAYFVAGGIFEANSGCTNHTKSGKIFIDKNVSKNFCSLFNVLS</sequence>
<dbReference type="Proteomes" id="UP000177685">
    <property type="component" value="Unassembled WGS sequence"/>
</dbReference>
<name>A0A1G1VCQ9_9BACT</name>
<dbReference type="AlphaFoldDB" id="A0A1G1VCQ9"/>
<proteinExistence type="predicted"/>
<gene>
    <name evidence="1" type="ORF">A3A58_02155</name>
</gene>
<evidence type="ECO:0000313" key="1">
    <source>
        <dbReference type="EMBL" id="OGY13208.1"/>
    </source>
</evidence>
<accession>A0A1G1VCQ9</accession>
<protein>
    <submittedName>
        <fullName evidence="1">Uncharacterized protein</fullName>
    </submittedName>
</protein>
<evidence type="ECO:0000313" key="2">
    <source>
        <dbReference type="Proteomes" id="UP000177685"/>
    </source>
</evidence>
<comment type="caution">
    <text evidence="1">The sequence shown here is derived from an EMBL/GenBank/DDBJ whole genome shotgun (WGS) entry which is preliminary data.</text>
</comment>
<dbReference type="EMBL" id="MHCD01000040">
    <property type="protein sequence ID" value="OGY13208.1"/>
    <property type="molecule type" value="Genomic_DNA"/>
</dbReference>